<name>W2TUT3_NECAM</name>
<evidence type="ECO:0000313" key="2">
    <source>
        <dbReference type="EMBL" id="ETN85593.1"/>
    </source>
</evidence>
<feature type="compositionally biased region" description="Basic and acidic residues" evidence="1">
    <location>
        <begin position="1"/>
        <end position="25"/>
    </location>
</feature>
<protein>
    <submittedName>
        <fullName evidence="2">Uncharacterized protein</fullName>
    </submittedName>
</protein>
<proteinExistence type="predicted"/>
<dbReference type="AlphaFoldDB" id="W2TUT3"/>
<dbReference type="Proteomes" id="UP000053676">
    <property type="component" value="Unassembled WGS sequence"/>
</dbReference>
<organism evidence="2 3">
    <name type="scientific">Necator americanus</name>
    <name type="common">Human hookworm</name>
    <dbReference type="NCBI Taxonomy" id="51031"/>
    <lineage>
        <taxon>Eukaryota</taxon>
        <taxon>Metazoa</taxon>
        <taxon>Ecdysozoa</taxon>
        <taxon>Nematoda</taxon>
        <taxon>Chromadorea</taxon>
        <taxon>Rhabditida</taxon>
        <taxon>Rhabditina</taxon>
        <taxon>Rhabditomorpha</taxon>
        <taxon>Strongyloidea</taxon>
        <taxon>Ancylostomatidae</taxon>
        <taxon>Bunostominae</taxon>
        <taxon>Necator</taxon>
    </lineage>
</organism>
<evidence type="ECO:0000256" key="1">
    <source>
        <dbReference type="SAM" id="MobiDB-lite"/>
    </source>
</evidence>
<feature type="region of interest" description="Disordered" evidence="1">
    <location>
        <begin position="1"/>
        <end position="30"/>
    </location>
</feature>
<reference evidence="3" key="1">
    <citation type="journal article" date="2014" name="Nat. Genet.">
        <title>Genome of the human hookworm Necator americanus.</title>
        <authorList>
            <person name="Tang Y.T."/>
            <person name="Gao X."/>
            <person name="Rosa B.A."/>
            <person name="Abubucker S."/>
            <person name="Hallsworth-Pepin K."/>
            <person name="Martin J."/>
            <person name="Tyagi R."/>
            <person name="Heizer E."/>
            <person name="Zhang X."/>
            <person name="Bhonagiri-Palsikar V."/>
            <person name="Minx P."/>
            <person name="Warren W.C."/>
            <person name="Wang Q."/>
            <person name="Zhan B."/>
            <person name="Hotez P.J."/>
            <person name="Sternberg P.W."/>
            <person name="Dougall A."/>
            <person name="Gaze S.T."/>
            <person name="Mulvenna J."/>
            <person name="Sotillo J."/>
            <person name="Ranganathan S."/>
            <person name="Rabelo E.M."/>
            <person name="Wilson R.K."/>
            <person name="Felgner P.L."/>
            <person name="Bethony J."/>
            <person name="Hawdon J.M."/>
            <person name="Gasser R.B."/>
            <person name="Loukas A."/>
            <person name="Mitreva M."/>
        </authorList>
    </citation>
    <scope>NUCLEOTIDE SEQUENCE [LARGE SCALE GENOMIC DNA]</scope>
</reference>
<sequence length="94" mass="10785">MCISDLRKKLQERTHGTQRDSEKIHTPPYDVPAAERGEAKSLTDAPLRFLFLCTFMFRWNLSPGISWRPLLIVSVIEGGCKECYQNSNLRFPTA</sequence>
<dbReference type="KEGG" id="nai:NECAME_16728"/>
<dbReference type="EMBL" id="KI657708">
    <property type="protein sequence ID" value="ETN85593.1"/>
    <property type="molecule type" value="Genomic_DNA"/>
</dbReference>
<keyword evidence="3" id="KW-1185">Reference proteome</keyword>
<evidence type="ECO:0000313" key="3">
    <source>
        <dbReference type="Proteomes" id="UP000053676"/>
    </source>
</evidence>
<accession>W2TUT3</accession>
<gene>
    <name evidence="2" type="ORF">NECAME_16728</name>
</gene>